<protein>
    <recommendedName>
        <fullName evidence="4">Very-long-chain 3-oxoacyl-CoA synthase</fullName>
    </recommendedName>
</protein>
<organism evidence="2 3">
    <name type="scientific">Tetranychus urticae</name>
    <name type="common">Two-spotted spider mite</name>
    <dbReference type="NCBI Taxonomy" id="32264"/>
    <lineage>
        <taxon>Eukaryota</taxon>
        <taxon>Metazoa</taxon>
        <taxon>Ecdysozoa</taxon>
        <taxon>Arthropoda</taxon>
        <taxon>Chelicerata</taxon>
        <taxon>Arachnida</taxon>
        <taxon>Acari</taxon>
        <taxon>Acariformes</taxon>
        <taxon>Trombidiformes</taxon>
        <taxon>Prostigmata</taxon>
        <taxon>Eleutherengona</taxon>
        <taxon>Raphignathae</taxon>
        <taxon>Tetranychoidea</taxon>
        <taxon>Tetranychidae</taxon>
        <taxon>Tetranychus</taxon>
    </lineage>
</organism>
<dbReference type="Proteomes" id="UP000015104">
    <property type="component" value="Unassembled WGS sequence"/>
</dbReference>
<evidence type="ECO:0000313" key="3">
    <source>
        <dbReference type="Proteomes" id="UP000015104"/>
    </source>
</evidence>
<reference evidence="2" key="2">
    <citation type="submission" date="2015-06" db="UniProtKB">
        <authorList>
            <consortium name="EnsemblMetazoa"/>
        </authorList>
    </citation>
    <scope>IDENTIFICATION</scope>
</reference>
<feature type="transmembrane region" description="Helical" evidence="1">
    <location>
        <begin position="72"/>
        <end position="93"/>
    </location>
</feature>
<dbReference type="AlphaFoldDB" id="T1K6X8"/>
<feature type="transmembrane region" description="Helical" evidence="1">
    <location>
        <begin position="113"/>
        <end position="133"/>
    </location>
</feature>
<dbReference type="EnsemblMetazoa" id="tetur06g02110.1">
    <property type="protein sequence ID" value="tetur06g02110.1"/>
    <property type="gene ID" value="tetur06g02110"/>
</dbReference>
<feature type="transmembrane region" description="Helical" evidence="1">
    <location>
        <begin position="172"/>
        <end position="191"/>
    </location>
</feature>
<proteinExistence type="predicted"/>
<name>T1K6X8_TETUR</name>
<keyword evidence="1" id="KW-0472">Membrane</keyword>
<keyword evidence="1" id="KW-1133">Transmembrane helix</keyword>
<dbReference type="EMBL" id="CAEY01001797">
    <property type="status" value="NOT_ANNOTATED_CDS"/>
    <property type="molecule type" value="Genomic_DNA"/>
</dbReference>
<keyword evidence="3" id="KW-1185">Reference proteome</keyword>
<evidence type="ECO:0000313" key="2">
    <source>
        <dbReference type="EnsemblMetazoa" id="tetur06g02110.1"/>
    </source>
</evidence>
<sequence length="285" mass="32571">MSLEKLTIDYHLEKLFGIEGSSDPRTNNLATFYCKIWLVALFYAVLSPLYLKWLPRFKKTKGKYQPMEAFIVIYNGFMFGCYGTGVAVAYWATNGLNDFFDCTPIDKNASDPKSIMIILMGIILVNLKMVRFFEPLMYKIAGKEPPFSGILTIDGIIVHCLAMLAIKYQCGNFFTAATFLEGIAMVLYYAHQTLKCGGFIPEYYLTWHHMNITLQILVRYAAYKHAVWGFENPQCSDGALRPLINIQYWGAILSLCFYVLDLFINGQTPYVIEEDENGIVHQKKL</sequence>
<feature type="transmembrane region" description="Helical" evidence="1">
    <location>
        <begin position="30"/>
        <end position="51"/>
    </location>
</feature>
<dbReference type="HOGENOM" id="CLU_1050978_0_0_1"/>
<feature type="transmembrane region" description="Helical" evidence="1">
    <location>
        <begin position="145"/>
        <end position="166"/>
    </location>
</feature>
<evidence type="ECO:0000256" key="1">
    <source>
        <dbReference type="SAM" id="Phobius"/>
    </source>
</evidence>
<accession>T1K6X8</accession>
<reference evidence="3" key="1">
    <citation type="submission" date="2011-08" db="EMBL/GenBank/DDBJ databases">
        <authorList>
            <person name="Rombauts S."/>
        </authorList>
    </citation>
    <scope>NUCLEOTIDE SEQUENCE</scope>
    <source>
        <strain evidence="3">London</strain>
    </source>
</reference>
<evidence type="ECO:0008006" key="4">
    <source>
        <dbReference type="Google" id="ProtNLM"/>
    </source>
</evidence>
<keyword evidence="1" id="KW-0812">Transmembrane</keyword>